<organism evidence="1 2">
    <name type="scientific">Cristinia sonorae</name>
    <dbReference type="NCBI Taxonomy" id="1940300"/>
    <lineage>
        <taxon>Eukaryota</taxon>
        <taxon>Fungi</taxon>
        <taxon>Dikarya</taxon>
        <taxon>Basidiomycota</taxon>
        <taxon>Agaricomycotina</taxon>
        <taxon>Agaricomycetes</taxon>
        <taxon>Agaricomycetidae</taxon>
        <taxon>Agaricales</taxon>
        <taxon>Pleurotineae</taxon>
        <taxon>Stephanosporaceae</taxon>
        <taxon>Cristinia</taxon>
    </lineage>
</organism>
<comment type="caution">
    <text evidence="1">The sequence shown here is derived from an EMBL/GenBank/DDBJ whole genome shotgun (WGS) entry which is preliminary data.</text>
</comment>
<dbReference type="Proteomes" id="UP000813824">
    <property type="component" value="Unassembled WGS sequence"/>
</dbReference>
<evidence type="ECO:0000313" key="2">
    <source>
        <dbReference type="Proteomes" id="UP000813824"/>
    </source>
</evidence>
<accession>A0A8K0XSI4</accession>
<name>A0A8K0XSI4_9AGAR</name>
<evidence type="ECO:0000313" key="1">
    <source>
        <dbReference type="EMBL" id="KAH8103548.1"/>
    </source>
</evidence>
<reference evidence="1" key="1">
    <citation type="journal article" date="2021" name="New Phytol.">
        <title>Evolutionary innovations through gain and loss of genes in the ectomycorrhizal Boletales.</title>
        <authorList>
            <person name="Wu G."/>
            <person name="Miyauchi S."/>
            <person name="Morin E."/>
            <person name="Kuo A."/>
            <person name="Drula E."/>
            <person name="Varga T."/>
            <person name="Kohler A."/>
            <person name="Feng B."/>
            <person name="Cao Y."/>
            <person name="Lipzen A."/>
            <person name="Daum C."/>
            <person name="Hundley H."/>
            <person name="Pangilinan J."/>
            <person name="Johnson J."/>
            <person name="Barry K."/>
            <person name="LaButti K."/>
            <person name="Ng V."/>
            <person name="Ahrendt S."/>
            <person name="Min B."/>
            <person name="Choi I.G."/>
            <person name="Park H."/>
            <person name="Plett J.M."/>
            <person name="Magnuson J."/>
            <person name="Spatafora J.W."/>
            <person name="Nagy L.G."/>
            <person name="Henrissat B."/>
            <person name="Grigoriev I.V."/>
            <person name="Yang Z.L."/>
            <person name="Xu J."/>
            <person name="Martin F.M."/>
        </authorList>
    </citation>
    <scope>NUCLEOTIDE SEQUENCE</scope>
    <source>
        <strain evidence="1">KKN 215</strain>
    </source>
</reference>
<keyword evidence="2" id="KW-1185">Reference proteome</keyword>
<dbReference type="EMBL" id="JAEVFJ010000007">
    <property type="protein sequence ID" value="KAH8103548.1"/>
    <property type="molecule type" value="Genomic_DNA"/>
</dbReference>
<proteinExistence type="predicted"/>
<dbReference type="OrthoDB" id="2770090at2759"/>
<gene>
    <name evidence="1" type="ORF">BXZ70DRAFT_738438</name>
</gene>
<protein>
    <submittedName>
        <fullName evidence="1">Uncharacterized protein</fullName>
    </submittedName>
</protein>
<sequence length="190" mass="21182">MSIVTANKPLPLAFTSLYRLVLRAAGASVLHHPAQTRQLRRLFRPTFQEAAKVIRKLEKQPSDQQHLSEWLELWQTRVDSTLSVLATSSSSRGLSHNLTRNIATILRNASFANPKRKFNWNPKLAPDSKAYQPKPLASFAKDRESQAYSNDAFGALGEVIMMAEGRHGILLGRVRSSGTNDRAWNGMDGS</sequence>
<dbReference type="AlphaFoldDB" id="A0A8K0XSI4"/>